<feature type="region of interest" description="Disordered" evidence="1">
    <location>
        <begin position="52"/>
        <end position="75"/>
    </location>
</feature>
<proteinExistence type="predicted"/>
<feature type="region of interest" description="Disordered" evidence="1">
    <location>
        <begin position="200"/>
        <end position="250"/>
    </location>
</feature>
<dbReference type="InParanoid" id="B5RUX7"/>
<keyword evidence="3" id="KW-1185">Reference proteome</keyword>
<name>B5RUX7_DEBHA</name>
<feature type="region of interest" description="Disordered" evidence="1">
    <location>
        <begin position="159"/>
        <end position="182"/>
    </location>
</feature>
<organism evidence="2 3">
    <name type="scientific">Debaryomyces hansenii (strain ATCC 36239 / CBS 767 / BCRC 21394 / JCM 1990 / NBRC 0083 / IGC 2968)</name>
    <name type="common">Yeast</name>
    <name type="synonym">Torulaspora hansenii</name>
    <dbReference type="NCBI Taxonomy" id="284592"/>
    <lineage>
        <taxon>Eukaryota</taxon>
        <taxon>Fungi</taxon>
        <taxon>Dikarya</taxon>
        <taxon>Ascomycota</taxon>
        <taxon>Saccharomycotina</taxon>
        <taxon>Pichiomycetes</taxon>
        <taxon>Debaryomycetaceae</taxon>
        <taxon>Debaryomyces</taxon>
    </lineage>
</organism>
<evidence type="ECO:0000313" key="3">
    <source>
        <dbReference type="Proteomes" id="UP000000599"/>
    </source>
</evidence>
<sequence>MSSSVTTSSTTTPAYAKRKLELVPFNSQLEIIDKAILNLSKMSSNSNQYINVHRSGYNNNSGNNNPHNHSSNQNSQNKYALAAVAAAAAVQQQQQNYMLQQQSHQQSQQQQYKDINPYVFHAQGMSFNKDQGELSSSSSLMSEKSAPLPYDFQNNFITSNGSNNSVSSPTAGPLNQSPAIDPQNHALQSHLQPQLQNLSQPRMPGFIFDPMASDNSKIKSSSPTSLQSQATASSSKASNNSPPNLFLSTSSSGANAVNSVNSNNPVTTNFLESPSLLSGGKNISSNWPVNSSNTNAINHSSIWGANPSTSSSSMMPSNFANLDSKSESKISIQNNFGGSMW</sequence>
<dbReference type="OMA" id="QQNKYAL"/>
<evidence type="ECO:0000256" key="1">
    <source>
        <dbReference type="SAM" id="MobiDB-lite"/>
    </source>
</evidence>
<feature type="compositionally biased region" description="Polar residues" evidence="1">
    <location>
        <begin position="159"/>
        <end position="178"/>
    </location>
</feature>
<dbReference type="AlphaFoldDB" id="B5RUX7"/>
<feature type="compositionally biased region" description="Low complexity" evidence="1">
    <location>
        <begin position="219"/>
        <end position="250"/>
    </location>
</feature>
<dbReference type="GeneID" id="8999280"/>
<dbReference type="EMBL" id="CR382139">
    <property type="protein sequence ID" value="CAR66021.1"/>
    <property type="molecule type" value="Genomic_DNA"/>
</dbReference>
<dbReference type="HOGENOM" id="CLU_776518_0_0_1"/>
<feature type="compositionally biased region" description="Low complexity" evidence="1">
    <location>
        <begin position="55"/>
        <end position="75"/>
    </location>
</feature>
<dbReference type="OrthoDB" id="4026830at2759"/>
<dbReference type="RefSeq" id="XP_002770698.1">
    <property type="nucleotide sequence ID" value="XM_002770652.1"/>
</dbReference>
<accession>B5RUX7</accession>
<dbReference type="eggNOG" id="ENOG502QRYW">
    <property type="taxonomic scope" value="Eukaryota"/>
</dbReference>
<reference evidence="2 3" key="1">
    <citation type="journal article" date="2004" name="Nature">
        <title>Genome evolution in yeasts.</title>
        <authorList>
            <consortium name="Genolevures"/>
            <person name="Dujon B."/>
            <person name="Sherman D."/>
            <person name="Fischer G."/>
            <person name="Durrens P."/>
            <person name="Casaregola S."/>
            <person name="Lafontaine I."/>
            <person name="de Montigny J."/>
            <person name="Marck C."/>
            <person name="Neuveglise C."/>
            <person name="Talla E."/>
            <person name="Goffard N."/>
            <person name="Frangeul L."/>
            <person name="Aigle M."/>
            <person name="Anthouard V."/>
            <person name="Babour A."/>
            <person name="Barbe V."/>
            <person name="Barnay S."/>
            <person name="Blanchin S."/>
            <person name="Beckerich J.M."/>
            <person name="Beyne E."/>
            <person name="Bleykasten C."/>
            <person name="Boisrame A."/>
            <person name="Boyer J."/>
            <person name="Cattolico L."/>
            <person name="Confanioleri F."/>
            <person name="de Daruvar A."/>
            <person name="Despons L."/>
            <person name="Fabre E."/>
            <person name="Fairhead C."/>
            <person name="Ferry-Dumazet H."/>
            <person name="Groppi A."/>
            <person name="Hantraye F."/>
            <person name="Hennequin C."/>
            <person name="Jauniaux N."/>
            <person name="Joyet P."/>
            <person name="Kachouri R."/>
            <person name="Kerrest A."/>
            <person name="Koszul R."/>
            <person name="Lemaire M."/>
            <person name="Lesur I."/>
            <person name="Ma L."/>
            <person name="Muller H."/>
            <person name="Nicaud J.M."/>
            <person name="Nikolski M."/>
            <person name="Oztas S."/>
            <person name="Ozier-Kalogeropoulos O."/>
            <person name="Pellenz S."/>
            <person name="Potier S."/>
            <person name="Richard G.F."/>
            <person name="Straub M.L."/>
            <person name="Suleau A."/>
            <person name="Swennene D."/>
            <person name="Tekaia F."/>
            <person name="Wesolowski-Louvel M."/>
            <person name="Westhof E."/>
            <person name="Wirth B."/>
            <person name="Zeniou-Meyer M."/>
            <person name="Zivanovic I."/>
            <person name="Bolotin-Fukuhara M."/>
            <person name="Thierry A."/>
            <person name="Bouchier C."/>
            <person name="Caudron B."/>
            <person name="Scarpelli C."/>
            <person name="Gaillardin C."/>
            <person name="Weissenbach J."/>
            <person name="Wincker P."/>
            <person name="Souciet J.L."/>
        </authorList>
    </citation>
    <scope>NUCLEOTIDE SEQUENCE [LARGE SCALE GENOMIC DNA]</scope>
    <source>
        <strain evidence="3">ATCC 36239 / CBS 767 / BCRC 21394 / JCM 1990 / NBRC 0083 / IGC 2968</strain>
    </source>
</reference>
<protein>
    <submittedName>
        <fullName evidence="2">DEHA2G22374p</fullName>
    </submittedName>
</protein>
<dbReference type="VEuPathDB" id="FungiDB:DEHA2G22374g"/>
<dbReference type="Proteomes" id="UP000000599">
    <property type="component" value="Chromosome G"/>
</dbReference>
<evidence type="ECO:0000313" key="2">
    <source>
        <dbReference type="EMBL" id="CAR66021.1"/>
    </source>
</evidence>
<gene>
    <name evidence="2" type="ordered locus">DEHA2G22374g</name>
</gene>
<dbReference type="KEGG" id="dha:DEHA2G22374g"/>